<evidence type="ECO:0000313" key="2">
    <source>
        <dbReference type="EMBL" id="KAF7177667.1"/>
    </source>
</evidence>
<evidence type="ECO:0000313" key="3">
    <source>
        <dbReference type="Proteomes" id="UP000641853"/>
    </source>
</evidence>
<dbReference type="Proteomes" id="UP000641853">
    <property type="component" value="Unassembled WGS sequence"/>
</dbReference>
<gene>
    <name evidence="2" type="ORF">CNMCM7691_006028</name>
</gene>
<sequence>MAVGAPPSGVPPDVSASNDSGAAQAGVLPSFSVGRTVGVTPSGVLQASLPVMTMELQSGVPSRVPAGLAVGATPSGVPPGVSASNAFEAPRPGVFQYPWRHGYWSTSFRSHKPV</sequence>
<keyword evidence="3" id="KW-1185">Reference proteome</keyword>
<proteinExistence type="predicted"/>
<feature type="region of interest" description="Disordered" evidence="1">
    <location>
        <begin position="1"/>
        <end position="22"/>
    </location>
</feature>
<evidence type="ECO:0000256" key="1">
    <source>
        <dbReference type="SAM" id="MobiDB-lite"/>
    </source>
</evidence>
<name>A0A8H6QTI9_9EURO</name>
<protein>
    <submittedName>
        <fullName evidence="2">Uncharacterized protein</fullName>
    </submittedName>
</protein>
<accession>A0A8H6QTI9</accession>
<dbReference type="AlphaFoldDB" id="A0A8H6QTI9"/>
<comment type="caution">
    <text evidence="2">The sequence shown here is derived from an EMBL/GenBank/DDBJ whole genome shotgun (WGS) entry which is preliminary data.</text>
</comment>
<dbReference type="EMBL" id="JACBAG010001894">
    <property type="protein sequence ID" value="KAF7177667.1"/>
    <property type="molecule type" value="Genomic_DNA"/>
</dbReference>
<organism evidence="2 3">
    <name type="scientific">Aspergillus felis</name>
    <dbReference type="NCBI Taxonomy" id="1287682"/>
    <lineage>
        <taxon>Eukaryota</taxon>
        <taxon>Fungi</taxon>
        <taxon>Dikarya</taxon>
        <taxon>Ascomycota</taxon>
        <taxon>Pezizomycotina</taxon>
        <taxon>Eurotiomycetes</taxon>
        <taxon>Eurotiomycetidae</taxon>
        <taxon>Eurotiales</taxon>
        <taxon>Aspergillaceae</taxon>
        <taxon>Aspergillus</taxon>
        <taxon>Aspergillus subgen. Fumigati</taxon>
    </lineage>
</organism>
<reference evidence="2" key="1">
    <citation type="submission" date="2020-06" db="EMBL/GenBank/DDBJ databases">
        <title>Draft genome sequences of strains closely related to Aspergillus parafelis and Aspergillus hiratsukae.</title>
        <authorList>
            <person name="Dos Santos R.A.C."/>
            <person name="Rivero-Menendez O."/>
            <person name="Steenwyk J.L."/>
            <person name="Mead M.E."/>
            <person name="Goldman G.H."/>
            <person name="Alastruey-Izquierdo A."/>
            <person name="Rokas A."/>
        </authorList>
    </citation>
    <scope>NUCLEOTIDE SEQUENCE</scope>
    <source>
        <strain evidence="2">CNM-CM7691</strain>
    </source>
</reference>